<dbReference type="InterPro" id="IPR001781">
    <property type="entry name" value="Znf_LIM"/>
</dbReference>
<dbReference type="Proteomes" id="UP001230188">
    <property type="component" value="Unassembled WGS sequence"/>
</dbReference>
<keyword evidence="7" id="KW-1185">Reference proteome</keyword>
<dbReference type="EMBL" id="JAQMWT010000443">
    <property type="protein sequence ID" value="KAJ8601228.1"/>
    <property type="molecule type" value="Genomic_DNA"/>
</dbReference>
<protein>
    <recommendedName>
        <fullName evidence="5">LIM zinc-binding domain-containing protein</fullName>
    </recommendedName>
</protein>
<keyword evidence="1 3" id="KW-0479">Metal-binding</keyword>
<dbReference type="GO" id="GO:0046872">
    <property type="term" value="F:metal ion binding"/>
    <property type="evidence" value="ECO:0007669"/>
    <property type="project" value="UniProtKB-KW"/>
</dbReference>
<dbReference type="Gene3D" id="2.10.110.10">
    <property type="entry name" value="Cysteine Rich Protein"/>
    <property type="match status" value="1"/>
</dbReference>
<comment type="caution">
    <text evidence="6">The sequence shown here is derived from an EMBL/GenBank/DDBJ whole genome shotgun (WGS) entry which is preliminary data.</text>
</comment>
<proteinExistence type="predicted"/>
<feature type="region of interest" description="Disordered" evidence="4">
    <location>
        <begin position="267"/>
        <end position="289"/>
    </location>
</feature>
<keyword evidence="3" id="KW-0440">LIM domain</keyword>
<evidence type="ECO:0000256" key="2">
    <source>
        <dbReference type="ARBA" id="ARBA00022833"/>
    </source>
</evidence>
<dbReference type="PROSITE" id="PS00478">
    <property type="entry name" value="LIM_DOMAIN_1"/>
    <property type="match status" value="1"/>
</dbReference>
<sequence>MMRQTALSRREVSFTRSRLGPPSKAPSYDGDEEDDPDSFWEWLAPWDITCSGCCAEQSMIIPTEQEYEEQKNAFIPRSERMCCFKCGEPIYSILERYDFAGEAYHKVCFACATCGSSLASDDVAKFEKNGEFRCRHCTGKDPALLKKVASDVDEFEARLRNAVPRCEICGESLATSSSGEVEYRIEMDRRVPVAHRECRRIGRPRDGTTSSSNDDSRTMMIHAQPPRVAARVAPAQFVVRMTLRKKSMTLFFIKDRDSPDDHLLKHTRAQNEAPAVVGYKPSESDETPAAKKRRANQLASFVGNLDQVAFMIATEDFAVVMASKHTHTVLLETFKNRLHHQLKIDFALSRHEATPRSMLLTISVIRSSNRHVLTRAEPL</sequence>
<name>A0AAD7XJ16_9STRA</name>
<evidence type="ECO:0000256" key="3">
    <source>
        <dbReference type="PROSITE-ProRule" id="PRU00125"/>
    </source>
</evidence>
<evidence type="ECO:0000313" key="7">
    <source>
        <dbReference type="Proteomes" id="UP001230188"/>
    </source>
</evidence>
<organism evidence="6 7">
    <name type="scientific">Chrysophaeum taylorii</name>
    <dbReference type="NCBI Taxonomy" id="2483200"/>
    <lineage>
        <taxon>Eukaryota</taxon>
        <taxon>Sar</taxon>
        <taxon>Stramenopiles</taxon>
        <taxon>Ochrophyta</taxon>
        <taxon>Pelagophyceae</taxon>
        <taxon>Pelagomonadales</taxon>
        <taxon>Pelagomonadaceae</taxon>
        <taxon>Chrysophaeum</taxon>
    </lineage>
</organism>
<keyword evidence="2 3" id="KW-0862">Zinc</keyword>
<dbReference type="PROSITE" id="PS50023">
    <property type="entry name" value="LIM_DOMAIN_2"/>
    <property type="match status" value="1"/>
</dbReference>
<dbReference type="Pfam" id="PF00412">
    <property type="entry name" value="LIM"/>
    <property type="match status" value="1"/>
</dbReference>
<gene>
    <name evidence="6" type="ORF">CTAYLR_003225</name>
</gene>
<reference evidence="6" key="1">
    <citation type="submission" date="2023-01" db="EMBL/GenBank/DDBJ databases">
        <title>Metagenome sequencing of chrysophaentin producing Chrysophaeum taylorii.</title>
        <authorList>
            <person name="Davison J."/>
            <person name="Bewley C."/>
        </authorList>
    </citation>
    <scope>NUCLEOTIDE SEQUENCE</scope>
    <source>
        <strain evidence="6">NIES-1699</strain>
    </source>
</reference>
<feature type="domain" description="LIM zinc-binding" evidence="5">
    <location>
        <begin position="81"/>
        <end position="144"/>
    </location>
</feature>
<evidence type="ECO:0000313" key="6">
    <source>
        <dbReference type="EMBL" id="KAJ8601228.1"/>
    </source>
</evidence>
<accession>A0AAD7XJ16</accession>
<feature type="region of interest" description="Disordered" evidence="4">
    <location>
        <begin position="1"/>
        <end position="36"/>
    </location>
</feature>
<evidence type="ECO:0000259" key="5">
    <source>
        <dbReference type="PROSITE" id="PS50023"/>
    </source>
</evidence>
<dbReference type="SMART" id="SM00132">
    <property type="entry name" value="LIM"/>
    <property type="match status" value="1"/>
</dbReference>
<dbReference type="AlphaFoldDB" id="A0AAD7XJ16"/>
<evidence type="ECO:0000256" key="1">
    <source>
        <dbReference type="ARBA" id="ARBA00022723"/>
    </source>
</evidence>
<evidence type="ECO:0000256" key="4">
    <source>
        <dbReference type="SAM" id="MobiDB-lite"/>
    </source>
</evidence>